<gene>
    <name evidence="3" type="ORF">Tsubulata_026333</name>
</gene>
<feature type="domain" description="Endonuclease/exonuclease/phosphatase" evidence="2">
    <location>
        <begin position="426"/>
        <end position="623"/>
    </location>
</feature>
<proteinExistence type="predicted"/>
<dbReference type="OrthoDB" id="1750980at2759"/>
<dbReference type="AlphaFoldDB" id="A0A9Q0F3R5"/>
<protein>
    <recommendedName>
        <fullName evidence="2">Endonuclease/exonuclease/phosphatase domain-containing protein</fullName>
    </recommendedName>
</protein>
<evidence type="ECO:0000313" key="3">
    <source>
        <dbReference type="EMBL" id="KAJ4824389.1"/>
    </source>
</evidence>
<evidence type="ECO:0000256" key="1">
    <source>
        <dbReference type="SAM" id="MobiDB-lite"/>
    </source>
</evidence>
<evidence type="ECO:0000313" key="4">
    <source>
        <dbReference type="Proteomes" id="UP001141552"/>
    </source>
</evidence>
<feature type="compositionally biased region" description="Basic and acidic residues" evidence="1">
    <location>
        <begin position="105"/>
        <end position="114"/>
    </location>
</feature>
<keyword evidence="4" id="KW-1185">Reference proteome</keyword>
<feature type="region of interest" description="Disordered" evidence="1">
    <location>
        <begin position="176"/>
        <end position="305"/>
    </location>
</feature>
<feature type="compositionally biased region" description="Polar residues" evidence="1">
    <location>
        <begin position="292"/>
        <end position="305"/>
    </location>
</feature>
<feature type="region of interest" description="Disordered" evidence="1">
    <location>
        <begin position="1"/>
        <end position="36"/>
    </location>
</feature>
<reference evidence="3" key="2">
    <citation type="journal article" date="2023" name="Plants (Basel)">
        <title>Annotation of the Turnera subulata (Passifloraceae) Draft Genome Reveals the S-Locus Evolved after the Divergence of Turneroideae from Passifloroideae in a Stepwise Manner.</title>
        <authorList>
            <person name="Henning P.M."/>
            <person name="Roalson E.H."/>
            <person name="Mir W."/>
            <person name="McCubbin A.G."/>
            <person name="Shore J.S."/>
        </authorList>
    </citation>
    <scope>NUCLEOTIDE SEQUENCE</scope>
    <source>
        <strain evidence="3">F60SS</strain>
    </source>
</reference>
<feature type="compositionally biased region" description="Low complexity" evidence="1">
    <location>
        <begin position="249"/>
        <end position="263"/>
    </location>
</feature>
<dbReference type="InterPro" id="IPR036691">
    <property type="entry name" value="Endo/exonu/phosph_ase_sf"/>
</dbReference>
<sequence length="871" mass="96048">MGDPTLTGLISVPEKESEEAPDPLTSDRPEPNKPTATVEIDLTKPLTGTICFQGKKQQVIYEGLPTLCYSCGKVDHTMAACPLLNLVNNSSPTDRSNAGDSEADLLSKGKEKESTSNPSQPCPSPGVGAWMNAPVRSRIPQQRRYTTSQTPSAKVHVPIDGSRFAILAQDLDKNGGIEGSSSDGQGPWITVATTKNPKPRKYSKKANNGNPRELQPTNPAKQTINPRTPLSDVSNTVAPSVTSAHRVSKSPTPGKSTSTPISKHPASIAPISQPSATPSVHTRLTTGPHPSPHTTASSNQHSVVPADSTSLTMILTPQEVESVAESSRQAAARNTQNHSPLQRTNPKQKPPDINSIDCEPLSPPAANKTRSWGIAIKKAKLPPFKKHGKRGNLGPISEEIEDGSSDDEMILDIVENADAKCKGAAKPQFPRSLKLFTQRYNPLVVVIVEPRISGSSASRVVRKLGFRSSHRVEARGFSRGIWALWREELVSVHFLISHAQFIHMKITGDTGSFLFTAVYGSPSNSPRRALWRNIELLASSISEPWLLAGDFNTILDTSESSKPRRTPSSSSRDFHDCLLNSGLLDLGFSGPTFTWKRGNLKKRLDRALGNSAWTASFPQAEIYHLSFLNSDHRPLLIIPAEGANASTRPRRLLFQAAWTRHKDFERFVAQNWDKSASWSTALTKFTDSLQHWQKSIYGNTASRKRKLLARIQGIQDYLDKKPSQFLSTLELDLRYKWTPSGPLHLHLNTPIPATMLDEKVALYANSGKHWLWSRFDALIPDQIQQEIRAICCPSRNRGPDRVCWEASAKGDFTTRSAYESLEAASRSNTAKNWKLLWKWRGAQMRRRHYSTSCEIAPLQETCGTFYMVTAG</sequence>
<dbReference type="InterPro" id="IPR005135">
    <property type="entry name" value="Endo/exonuclease/phosphatase"/>
</dbReference>
<feature type="compositionally biased region" description="Polar residues" evidence="1">
    <location>
        <begin position="270"/>
        <end position="285"/>
    </location>
</feature>
<organism evidence="3 4">
    <name type="scientific">Turnera subulata</name>
    <dbReference type="NCBI Taxonomy" id="218843"/>
    <lineage>
        <taxon>Eukaryota</taxon>
        <taxon>Viridiplantae</taxon>
        <taxon>Streptophyta</taxon>
        <taxon>Embryophyta</taxon>
        <taxon>Tracheophyta</taxon>
        <taxon>Spermatophyta</taxon>
        <taxon>Magnoliopsida</taxon>
        <taxon>eudicotyledons</taxon>
        <taxon>Gunneridae</taxon>
        <taxon>Pentapetalae</taxon>
        <taxon>rosids</taxon>
        <taxon>fabids</taxon>
        <taxon>Malpighiales</taxon>
        <taxon>Passifloraceae</taxon>
        <taxon>Turnera</taxon>
    </lineage>
</organism>
<evidence type="ECO:0000259" key="2">
    <source>
        <dbReference type="Pfam" id="PF03372"/>
    </source>
</evidence>
<comment type="caution">
    <text evidence="3">The sequence shown here is derived from an EMBL/GenBank/DDBJ whole genome shotgun (WGS) entry which is preliminary data.</text>
</comment>
<name>A0A9Q0F3R5_9ROSI</name>
<accession>A0A9Q0F3R5</accession>
<reference evidence="3" key="1">
    <citation type="submission" date="2022-02" db="EMBL/GenBank/DDBJ databases">
        <authorList>
            <person name="Henning P.M."/>
            <person name="McCubbin A.G."/>
            <person name="Shore J.S."/>
        </authorList>
    </citation>
    <scope>NUCLEOTIDE SEQUENCE</scope>
    <source>
        <strain evidence="3">F60SS</strain>
        <tissue evidence="3">Leaves</tissue>
    </source>
</reference>
<feature type="compositionally biased region" description="Polar residues" evidence="1">
    <location>
        <begin position="89"/>
        <end position="99"/>
    </location>
</feature>
<dbReference type="Proteomes" id="UP001141552">
    <property type="component" value="Unassembled WGS sequence"/>
</dbReference>
<dbReference type="Gene3D" id="3.60.10.10">
    <property type="entry name" value="Endonuclease/exonuclease/phosphatase"/>
    <property type="match status" value="1"/>
</dbReference>
<feature type="compositionally biased region" description="Polar residues" evidence="1">
    <location>
        <begin position="205"/>
        <end position="245"/>
    </location>
</feature>
<dbReference type="Pfam" id="PF03372">
    <property type="entry name" value="Exo_endo_phos"/>
    <property type="match status" value="1"/>
</dbReference>
<dbReference type="EMBL" id="JAKUCV010007198">
    <property type="protein sequence ID" value="KAJ4824389.1"/>
    <property type="molecule type" value="Genomic_DNA"/>
</dbReference>
<dbReference type="PANTHER" id="PTHR33710">
    <property type="entry name" value="BNAC02G09200D PROTEIN"/>
    <property type="match status" value="1"/>
</dbReference>
<dbReference type="SUPFAM" id="SSF56219">
    <property type="entry name" value="DNase I-like"/>
    <property type="match status" value="1"/>
</dbReference>
<feature type="region of interest" description="Disordered" evidence="1">
    <location>
        <begin position="319"/>
        <end position="371"/>
    </location>
</feature>
<dbReference type="PANTHER" id="PTHR33710:SF77">
    <property type="entry name" value="DNASE I-LIKE SUPERFAMILY PROTEIN"/>
    <property type="match status" value="1"/>
</dbReference>
<feature type="compositionally biased region" description="Polar residues" evidence="1">
    <location>
        <begin position="324"/>
        <end position="347"/>
    </location>
</feature>
<feature type="region of interest" description="Disordered" evidence="1">
    <location>
        <begin position="89"/>
        <end position="131"/>
    </location>
</feature>
<dbReference type="GO" id="GO:0003824">
    <property type="term" value="F:catalytic activity"/>
    <property type="evidence" value="ECO:0007669"/>
    <property type="project" value="InterPro"/>
</dbReference>